<evidence type="ECO:0000313" key="2">
    <source>
        <dbReference type="Proteomes" id="UP001153678"/>
    </source>
</evidence>
<dbReference type="AlphaFoldDB" id="A0A9W4SAR9"/>
<sequence length="62" mass="6460">MKKEKIYCQSEDAGSIPVTRSINGEYGEVVNALVCGTSIREAIKQKEGSGNLGGGGYGHKSG</sequence>
<reference evidence="1" key="1">
    <citation type="submission" date="2022-08" db="EMBL/GenBank/DDBJ databases">
        <authorList>
            <person name="Kallberg Y."/>
            <person name="Tangrot J."/>
            <person name="Rosling A."/>
        </authorList>
    </citation>
    <scope>NUCLEOTIDE SEQUENCE</scope>
    <source>
        <strain evidence="1">Wild A</strain>
    </source>
</reference>
<accession>A0A9W4SAR9</accession>
<dbReference type="EMBL" id="CAMKVN010000008">
    <property type="protein sequence ID" value="CAI2161604.1"/>
    <property type="molecule type" value="Genomic_DNA"/>
</dbReference>
<name>A0A9W4SAR9_9GLOM</name>
<evidence type="ECO:0000313" key="1">
    <source>
        <dbReference type="EMBL" id="CAI2161604.1"/>
    </source>
</evidence>
<protein>
    <submittedName>
        <fullName evidence="1">15265_t:CDS:1</fullName>
    </submittedName>
</protein>
<dbReference type="OrthoDB" id="10623027at2759"/>
<comment type="caution">
    <text evidence="1">The sequence shown here is derived from an EMBL/GenBank/DDBJ whole genome shotgun (WGS) entry which is preliminary data.</text>
</comment>
<keyword evidence="2" id="KW-1185">Reference proteome</keyword>
<dbReference type="Proteomes" id="UP001153678">
    <property type="component" value="Unassembled WGS sequence"/>
</dbReference>
<gene>
    <name evidence="1" type="ORF">FWILDA_LOCUS132</name>
</gene>
<organism evidence="1 2">
    <name type="scientific">Funneliformis geosporum</name>
    <dbReference type="NCBI Taxonomy" id="1117311"/>
    <lineage>
        <taxon>Eukaryota</taxon>
        <taxon>Fungi</taxon>
        <taxon>Fungi incertae sedis</taxon>
        <taxon>Mucoromycota</taxon>
        <taxon>Glomeromycotina</taxon>
        <taxon>Glomeromycetes</taxon>
        <taxon>Glomerales</taxon>
        <taxon>Glomeraceae</taxon>
        <taxon>Funneliformis</taxon>
    </lineage>
</organism>
<proteinExistence type="predicted"/>